<gene>
    <name evidence="2" type="ORF">H5V45_20755</name>
</gene>
<accession>A0A7X0VCR0</accession>
<comment type="caution">
    <text evidence="2">The sequence shown here is derived from an EMBL/GenBank/DDBJ whole genome shotgun (WGS) entry which is preliminary data.</text>
</comment>
<dbReference type="RefSeq" id="WP_185254983.1">
    <property type="nucleotide sequence ID" value="NZ_JACKXE010000002.1"/>
</dbReference>
<name>A0A7X0VCR0_9ACTN</name>
<evidence type="ECO:0000256" key="1">
    <source>
        <dbReference type="SAM" id="MobiDB-lite"/>
    </source>
</evidence>
<keyword evidence="3" id="KW-1185">Reference proteome</keyword>
<protein>
    <submittedName>
        <fullName evidence="2">Uncharacterized protein</fullName>
    </submittedName>
</protein>
<reference evidence="2 3" key="1">
    <citation type="submission" date="2020-08" db="EMBL/GenBank/DDBJ databases">
        <authorList>
            <person name="Seo M.-J."/>
        </authorList>
    </citation>
    <scope>NUCLEOTIDE SEQUENCE [LARGE SCALE GENOMIC DNA]</scope>
    <source>
        <strain evidence="2 3">KIGAM211</strain>
    </source>
</reference>
<proteinExistence type="predicted"/>
<evidence type="ECO:0000313" key="3">
    <source>
        <dbReference type="Proteomes" id="UP000523955"/>
    </source>
</evidence>
<dbReference type="Proteomes" id="UP000523955">
    <property type="component" value="Unassembled WGS sequence"/>
</dbReference>
<dbReference type="EMBL" id="JACKXE010000002">
    <property type="protein sequence ID" value="MBB6629760.1"/>
    <property type="molecule type" value="Genomic_DNA"/>
</dbReference>
<dbReference type="AlphaFoldDB" id="A0A7X0VCR0"/>
<sequence length="183" mass="18798">MTPSPRWTLAAVAVAALLVGFVVTRVAADDRGPGERRQQVVSAGEVPGDGARTALPGLAPATGEPTLPGFDTARPAAGAVARVAGPFDDRYTWSGLRLGDGRVSGDLTVTSDVSDLLELEVVVGFYDARGDLLGTRRAVRHHTLHQDRAGAPDETQHVVVGVPGGLRGAVVAAAVGVPVLVNE</sequence>
<organism evidence="2 3">
    <name type="scientific">Nocardioides luti</name>
    <dbReference type="NCBI Taxonomy" id="2761101"/>
    <lineage>
        <taxon>Bacteria</taxon>
        <taxon>Bacillati</taxon>
        <taxon>Actinomycetota</taxon>
        <taxon>Actinomycetes</taxon>
        <taxon>Propionibacteriales</taxon>
        <taxon>Nocardioidaceae</taxon>
        <taxon>Nocardioides</taxon>
    </lineage>
</organism>
<feature type="region of interest" description="Disordered" evidence="1">
    <location>
        <begin position="32"/>
        <end position="54"/>
    </location>
</feature>
<evidence type="ECO:0000313" key="2">
    <source>
        <dbReference type="EMBL" id="MBB6629760.1"/>
    </source>
</evidence>